<comment type="function">
    <text evidence="9">Enables the bacterium to metabolize sucrose as a sole carbon source.</text>
</comment>
<dbReference type="InterPro" id="IPR001362">
    <property type="entry name" value="Glyco_hydro_32"/>
</dbReference>
<dbReference type="AlphaFoldDB" id="A0A9X2I9W7"/>
<dbReference type="SUPFAM" id="SSF75005">
    <property type="entry name" value="Arabinanase/levansucrase/invertase"/>
    <property type="match status" value="1"/>
</dbReference>
<evidence type="ECO:0000256" key="2">
    <source>
        <dbReference type="ARBA" id="ARBA00009902"/>
    </source>
</evidence>
<evidence type="ECO:0000256" key="8">
    <source>
        <dbReference type="RuleBase" id="RU362110"/>
    </source>
</evidence>
<organism evidence="12 13">
    <name type="scientific">Halalkalibacter alkaliphilus</name>
    <dbReference type="NCBI Taxonomy" id="2917993"/>
    <lineage>
        <taxon>Bacteria</taxon>
        <taxon>Bacillati</taxon>
        <taxon>Bacillota</taxon>
        <taxon>Bacilli</taxon>
        <taxon>Bacillales</taxon>
        <taxon>Bacillaceae</taxon>
        <taxon>Halalkalibacter</taxon>
    </lineage>
</organism>
<keyword evidence="9" id="KW-0119">Carbohydrate metabolism</keyword>
<dbReference type="EMBL" id="JAKRYL010000036">
    <property type="protein sequence ID" value="MCL7749694.1"/>
    <property type="molecule type" value="Genomic_DNA"/>
</dbReference>
<keyword evidence="6 8" id="KW-0326">Glycosidase</keyword>
<evidence type="ECO:0000256" key="4">
    <source>
        <dbReference type="ARBA" id="ARBA00019623"/>
    </source>
</evidence>
<evidence type="ECO:0000256" key="1">
    <source>
        <dbReference type="ARBA" id="ARBA00004914"/>
    </source>
</evidence>
<dbReference type="Gene3D" id="2.115.10.20">
    <property type="entry name" value="Glycosyl hydrolase domain, family 43"/>
    <property type="match status" value="1"/>
</dbReference>
<comment type="similarity">
    <text evidence="2 8">Belongs to the glycosyl hydrolase 32 family.</text>
</comment>
<dbReference type="RefSeq" id="WP_250098552.1">
    <property type="nucleotide sequence ID" value="NZ_JAKRYL010000036.1"/>
</dbReference>
<dbReference type="EC" id="3.2.1.26" evidence="3 8"/>
<evidence type="ECO:0000313" key="12">
    <source>
        <dbReference type="EMBL" id="MCL7749694.1"/>
    </source>
</evidence>
<evidence type="ECO:0000259" key="10">
    <source>
        <dbReference type="Pfam" id="PF00251"/>
    </source>
</evidence>
<dbReference type="Pfam" id="PF08244">
    <property type="entry name" value="Glyco_hydro_32C"/>
    <property type="match status" value="1"/>
</dbReference>
<reference evidence="12" key="1">
    <citation type="submission" date="2022-02" db="EMBL/GenBank/DDBJ databases">
        <title>Halalkalibacter sp. nov. isolated from Lonar Lake, India.</title>
        <authorList>
            <person name="Joshi A."/>
            <person name="Thite S."/>
            <person name="Lodha T."/>
        </authorList>
    </citation>
    <scope>NUCLEOTIDE SEQUENCE</scope>
    <source>
        <strain evidence="12">MEB205</strain>
    </source>
</reference>
<gene>
    <name evidence="12" type="ORF">MF646_21505</name>
</gene>
<dbReference type="GO" id="GO:0005737">
    <property type="term" value="C:cytoplasm"/>
    <property type="evidence" value="ECO:0007669"/>
    <property type="project" value="UniProtKB-SubCell"/>
</dbReference>
<dbReference type="GO" id="GO:0005975">
    <property type="term" value="P:carbohydrate metabolic process"/>
    <property type="evidence" value="ECO:0007669"/>
    <property type="project" value="InterPro"/>
</dbReference>
<dbReference type="InterPro" id="IPR013189">
    <property type="entry name" value="Glyco_hydro_32_C"/>
</dbReference>
<dbReference type="PANTHER" id="PTHR43101:SF1">
    <property type="entry name" value="BETA-FRUCTOSIDASE"/>
    <property type="match status" value="1"/>
</dbReference>
<keyword evidence="5 8" id="KW-0378">Hydrolase</keyword>
<dbReference type="GO" id="GO:0004564">
    <property type="term" value="F:beta-fructofuranosidase activity"/>
    <property type="evidence" value="ECO:0007669"/>
    <property type="project" value="UniProtKB-EC"/>
</dbReference>
<dbReference type="InterPro" id="IPR051214">
    <property type="entry name" value="GH32_Enzymes"/>
</dbReference>
<dbReference type="InterPro" id="IPR018053">
    <property type="entry name" value="Glyco_hydro_32_AS"/>
</dbReference>
<dbReference type="PROSITE" id="PS00609">
    <property type="entry name" value="GLYCOSYL_HYDROL_F32"/>
    <property type="match status" value="1"/>
</dbReference>
<dbReference type="Pfam" id="PF00251">
    <property type="entry name" value="Glyco_hydro_32N"/>
    <property type="match status" value="1"/>
</dbReference>
<evidence type="ECO:0000256" key="7">
    <source>
        <dbReference type="ARBA" id="ARBA00033367"/>
    </source>
</evidence>
<comment type="subcellular location">
    <subcellularLocation>
        <location evidence="9">Cytoplasm</location>
    </subcellularLocation>
</comment>
<dbReference type="Proteomes" id="UP001139150">
    <property type="component" value="Unassembled WGS sequence"/>
</dbReference>
<feature type="domain" description="Glycosyl hydrolase family 32 N-terminal" evidence="10">
    <location>
        <begin position="37"/>
        <end position="338"/>
    </location>
</feature>
<dbReference type="InterPro" id="IPR006232">
    <property type="entry name" value="Suc6P_hydrolase"/>
</dbReference>
<comment type="pathway">
    <text evidence="1 9">Glycan biosynthesis; sucrose metabolism.</text>
</comment>
<evidence type="ECO:0000313" key="13">
    <source>
        <dbReference type="Proteomes" id="UP001139150"/>
    </source>
</evidence>
<dbReference type="CDD" id="cd18623">
    <property type="entry name" value="GH32_ScrB-like"/>
    <property type="match status" value="1"/>
</dbReference>
<keyword evidence="13" id="KW-1185">Reference proteome</keyword>
<evidence type="ECO:0000256" key="5">
    <source>
        <dbReference type="ARBA" id="ARBA00022801"/>
    </source>
</evidence>
<sequence length="489" mass="57050">MEWTREERYRRLDEASTKEIEELRRNVEKCPWRQTYHIQPEMGLLNDPNGFSYYNGEYHLFYQWFPLGPVHGLKYWYHTKSEDLVHWDNVGIGIKPTAPFDSHGAFSGSAIEHEGKLYLFYTGNTRDQDWVRHPYQCIAVMDKEGHIEKYEQPVIKDVPIGYTEHFRDPKVWKHGDHFLAIIGAQRANLTGCVVLYQSVNLKEWEFLGEITTDLNQFGFMWECPDYFELGNKGILIFSPQGLQREGDKFQNIYQSGYLIGEHLDLNSGEFRHSNFRELDLGFDFYAPQTMVDEQNRRILVAWMGLPEIEYPNDRHGWAHCLTLPRELIMRKGKLFQQPVKELAQLRKSNVIAEDILVNESKSYDSFHGVSYELICEFTNKDASQFGIDIRVGEKEVTTIKYDVNNKKLMFDRSQSGEVVAEEYGMVRQCDMTSESIKLQLFVDSSSLELFVNDGEVVFTGRIFPNVKSDGIRFFAVEGEVSMKASKWDF</sequence>
<evidence type="ECO:0000256" key="3">
    <source>
        <dbReference type="ARBA" id="ARBA00012758"/>
    </source>
</evidence>
<protein>
    <recommendedName>
        <fullName evidence="4 8">Sucrose-6-phosphate hydrolase</fullName>
        <ecNumber evidence="3 8">3.2.1.26</ecNumber>
    </recommendedName>
    <alternativeName>
        <fullName evidence="7 9">Invertase</fullName>
    </alternativeName>
</protein>
<dbReference type="SMART" id="SM00640">
    <property type="entry name" value="Glyco_32"/>
    <property type="match status" value="1"/>
</dbReference>
<dbReference type="InterPro" id="IPR013148">
    <property type="entry name" value="Glyco_hydro_32_N"/>
</dbReference>
<comment type="caution">
    <text evidence="12">The sequence shown here is derived from an EMBL/GenBank/DDBJ whole genome shotgun (WGS) entry which is preliminary data.</text>
</comment>
<comment type="catalytic activity">
    <reaction evidence="8">
        <text>Hydrolysis of terminal non-reducing beta-D-fructofuranoside residues in beta-D-fructofuranosides.</text>
        <dbReference type="EC" id="3.2.1.26"/>
    </reaction>
</comment>
<keyword evidence="9" id="KW-0963">Cytoplasm</keyword>
<dbReference type="InterPro" id="IPR013320">
    <property type="entry name" value="ConA-like_dom_sf"/>
</dbReference>
<accession>A0A9X2I9W7</accession>
<feature type="domain" description="Glycosyl hydrolase family 32 C-terminal" evidence="11">
    <location>
        <begin position="341"/>
        <end position="482"/>
    </location>
</feature>
<dbReference type="Gene3D" id="2.60.120.560">
    <property type="entry name" value="Exo-inulinase, domain 1"/>
    <property type="match status" value="1"/>
</dbReference>
<evidence type="ECO:0000256" key="6">
    <source>
        <dbReference type="ARBA" id="ARBA00023295"/>
    </source>
</evidence>
<dbReference type="NCBIfam" id="TIGR01322">
    <property type="entry name" value="scrB_fam"/>
    <property type="match status" value="1"/>
</dbReference>
<name>A0A9X2I9W7_9BACI</name>
<dbReference type="InterPro" id="IPR023296">
    <property type="entry name" value="Glyco_hydro_beta-prop_sf"/>
</dbReference>
<dbReference type="PANTHER" id="PTHR43101">
    <property type="entry name" value="BETA-FRUCTOSIDASE"/>
    <property type="match status" value="1"/>
</dbReference>
<dbReference type="SUPFAM" id="SSF49899">
    <property type="entry name" value="Concanavalin A-like lectins/glucanases"/>
    <property type="match status" value="1"/>
</dbReference>
<evidence type="ECO:0000256" key="9">
    <source>
        <dbReference type="RuleBase" id="RU365015"/>
    </source>
</evidence>
<proteinExistence type="inferred from homology"/>
<evidence type="ECO:0000259" key="11">
    <source>
        <dbReference type="Pfam" id="PF08244"/>
    </source>
</evidence>